<organism evidence="1 2">
    <name type="scientific">Angomonas deanei</name>
    <dbReference type="NCBI Taxonomy" id="59799"/>
    <lineage>
        <taxon>Eukaryota</taxon>
        <taxon>Discoba</taxon>
        <taxon>Euglenozoa</taxon>
        <taxon>Kinetoplastea</taxon>
        <taxon>Metakinetoplastina</taxon>
        <taxon>Trypanosomatida</taxon>
        <taxon>Trypanosomatidae</taxon>
        <taxon>Strigomonadinae</taxon>
        <taxon>Angomonas</taxon>
    </lineage>
</organism>
<keyword evidence="2" id="KW-1185">Reference proteome</keyword>
<protein>
    <submittedName>
        <fullName evidence="1">Uncharacterized protein</fullName>
    </submittedName>
</protein>
<gene>
    <name evidence="1" type="ORF">ADEAN_000845100</name>
</gene>
<proteinExistence type="predicted"/>
<accession>A0A7G2CP91</accession>
<dbReference type="SUPFAM" id="SSF50978">
    <property type="entry name" value="WD40 repeat-like"/>
    <property type="match status" value="1"/>
</dbReference>
<dbReference type="EMBL" id="LR877163">
    <property type="protein sequence ID" value="CAD2220927.1"/>
    <property type="molecule type" value="Genomic_DNA"/>
</dbReference>
<name>A0A7G2CP91_9TRYP</name>
<dbReference type="AlphaFoldDB" id="A0A7G2CP91"/>
<sequence>MVLHEIGQFRLPGLPKQSQSVSVSTRGVIVSAISYTLNTYSPNDKKNNRLSVKDQVHSYICIIEHERPAVQQAPPQCIHLPLKQHINFSKNNNDNTNVDLSDIHAFSLFVSSTGEDVYLLVQLGANRQDKIMNSNQNPQYNKTSTYLYRREVRREPPVDSSLSDEEEDANDNKRKYILNSQGEYVYYVKLPYVIDDRNIDFNVFAPLSTGRPFLSQPGPNAYNDSVTQVLVAGGGGLTGQPSSLLLYTLSPARRSMTLEFCVHFDSFLGSLAIQDLLFPSGDDFSTVLMQCQHTLLRVSLPTIIDLAREELEKQNHNSQSTLYLDASSAICGRYAWDRHAPLTCSTVVQGNQRHILSATESGAVLRWDLLTGTAVSRPLRACDASLDGVSITGVHAPSFTTFYTTTSNGYLVQWEYNSNKVALDAGVPPPSALTDYSAIEIQHRTATSGEENHNSNNNENRFDYTPTLLYGGSSWSTGGVGGEGFQLLCGAGSVLLLTGELGTVTYLDEI</sequence>
<evidence type="ECO:0000313" key="1">
    <source>
        <dbReference type="EMBL" id="CAD2220927.1"/>
    </source>
</evidence>
<dbReference type="InterPro" id="IPR036322">
    <property type="entry name" value="WD40_repeat_dom_sf"/>
</dbReference>
<reference evidence="1 2" key="1">
    <citation type="submission" date="2020-08" db="EMBL/GenBank/DDBJ databases">
        <authorList>
            <person name="Newling K."/>
            <person name="Davey J."/>
            <person name="Forrester S."/>
        </authorList>
    </citation>
    <scope>NUCLEOTIDE SEQUENCE [LARGE SCALE GENOMIC DNA]</scope>
    <source>
        <strain evidence="2">Crithidia deanei Carvalho (ATCC PRA-265)</strain>
    </source>
</reference>
<dbReference type="Proteomes" id="UP000515908">
    <property type="component" value="Chromosome 19"/>
</dbReference>
<evidence type="ECO:0000313" key="2">
    <source>
        <dbReference type="Proteomes" id="UP000515908"/>
    </source>
</evidence>
<dbReference type="VEuPathDB" id="TriTrypDB:ADEAN_000845100"/>